<sequence>MANRLPPKPKQPIGQSQTNEQVRATSAATKPAPAPKPTLISDWASI</sequence>
<feature type="compositionally biased region" description="Polar residues" evidence="1">
    <location>
        <begin position="13"/>
        <end position="26"/>
    </location>
</feature>
<evidence type="ECO:0000313" key="3">
    <source>
        <dbReference type="Proteomes" id="UP000202922"/>
    </source>
</evidence>
<accession>A0A238JV42</accession>
<dbReference type="Proteomes" id="UP000202922">
    <property type="component" value="Unassembled WGS sequence"/>
</dbReference>
<organism evidence="2 3">
    <name type="scientific">Actibacterium lipolyticum</name>
    <dbReference type="NCBI Taxonomy" id="1524263"/>
    <lineage>
        <taxon>Bacteria</taxon>
        <taxon>Pseudomonadati</taxon>
        <taxon>Pseudomonadota</taxon>
        <taxon>Alphaproteobacteria</taxon>
        <taxon>Rhodobacterales</taxon>
        <taxon>Roseobacteraceae</taxon>
        <taxon>Actibacterium</taxon>
    </lineage>
</organism>
<dbReference type="EMBL" id="FXYE01000001">
    <property type="protein sequence ID" value="SMX34529.1"/>
    <property type="molecule type" value="Genomic_DNA"/>
</dbReference>
<dbReference type="AlphaFoldDB" id="A0A238JV42"/>
<gene>
    <name evidence="2" type="ORF">COL8621_01355</name>
</gene>
<evidence type="ECO:0000313" key="2">
    <source>
        <dbReference type="EMBL" id="SMX34529.1"/>
    </source>
</evidence>
<keyword evidence="3" id="KW-1185">Reference proteome</keyword>
<feature type="region of interest" description="Disordered" evidence="1">
    <location>
        <begin position="1"/>
        <end position="46"/>
    </location>
</feature>
<dbReference type="RefSeq" id="WP_176438442.1">
    <property type="nucleotide sequence ID" value="NZ_FXYE01000001.1"/>
</dbReference>
<evidence type="ECO:0000256" key="1">
    <source>
        <dbReference type="SAM" id="MobiDB-lite"/>
    </source>
</evidence>
<reference evidence="3" key="1">
    <citation type="submission" date="2017-05" db="EMBL/GenBank/DDBJ databases">
        <authorList>
            <person name="Rodrigo-Torres L."/>
            <person name="Arahal R. D."/>
            <person name="Lucena T."/>
        </authorList>
    </citation>
    <scope>NUCLEOTIDE SEQUENCE [LARGE SCALE GENOMIC DNA]</scope>
    <source>
        <strain evidence="3">CECT 8621</strain>
    </source>
</reference>
<proteinExistence type="predicted"/>
<feature type="compositionally biased region" description="Pro residues" evidence="1">
    <location>
        <begin position="1"/>
        <end position="10"/>
    </location>
</feature>
<name>A0A238JV42_9RHOB</name>
<protein>
    <submittedName>
        <fullName evidence="2">Uncharacterized protein</fullName>
    </submittedName>
</protein>